<evidence type="ECO:0000313" key="2">
    <source>
        <dbReference type="Proteomes" id="UP001631957"/>
    </source>
</evidence>
<evidence type="ECO:0000313" key="1">
    <source>
        <dbReference type="EMBL" id="MFM9610091.1"/>
    </source>
</evidence>
<organism evidence="1 2">
    <name type="scientific">Streptomyces niveiscabiei</name>
    <dbReference type="NCBI Taxonomy" id="164115"/>
    <lineage>
        <taxon>Bacteria</taxon>
        <taxon>Bacillati</taxon>
        <taxon>Actinomycetota</taxon>
        <taxon>Actinomycetes</taxon>
        <taxon>Kitasatosporales</taxon>
        <taxon>Streptomycetaceae</taxon>
        <taxon>Streptomyces</taxon>
    </lineage>
</organism>
<dbReference type="EMBL" id="JBJVNI010000007">
    <property type="protein sequence ID" value="MFM9610091.1"/>
    <property type="molecule type" value="Genomic_DNA"/>
</dbReference>
<sequence length="212" mass="23455">MRIVPYITCREGETPAPHSSLRGMYGPDGRLRLGYRTELPGDRDLNGVLWARCSQQVGSNGLPVGEPQWKLVHPARQRDCMQRLLCQICAQPARTPRGFIFLTSPGELPPGATTLHTTQPPVCPRHARTATTVCPALAGAPDILLVPTPRLHGVLGTPYRYGPEGIQPTRHNADFLPYGHPDLPWYLASQMVRRLQNFRVVTLEELANAASR</sequence>
<accession>A0ABW9HQH7</accession>
<comment type="caution">
    <text evidence="1">The sequence shown here is derived from an EMBL/GenBank/DDBJ whole genome shotgun (WGS) entry which is preliminary data.</text>
</comment>
<reference evidence="1 2" key="1">
    <citation type="submission" date="2024-12" db="EMBL/GenBank/DDBJ databases">
        <title>Forecasting of Potato common scab and diversities of Pathogenic streptomyces spp. in china.</title>
        <authorList>
            <person name="Handique U."/>
            <person name="Wu J."/>
        </authorList>
    </citation>
    <scope>NUCLEOTIDE SEQUENCE [LARGE SCALE GENOMIC DNA]</scope>
    <source>
        <strain evidence="1 2">ZRIMU1530</strain>
    </source>
</reference>
<proteinExistence type="predicted"/>
<dbReference type="RefSeq" id="WP_409121506.1">
    <property type="nucleotide sequence ID" value="NZ_JBJVNI010000007.1"/>
</dbReference>
<name>A0ABW9HQH7_9ACTN</name>
<protein>
    <submittedName>
        <fullName evidence="1">Uncharacterized protein</fullName>
    </submittedName>
</protein>
<dbReference type="Proteomes" id="UP001631957">
    <property type="component" value="Unassembled WGS sequence"/>
</dbReference>
<gene>
    <name evidence="1" type="ORF">ACKI18_15425</name>
</gene>
<keyword evidence="2" id="KW-1185">Reference proteome</keyword>